<accession>A0A4R1NPX2</accession>
<comment type="caution">
    <text evidence="1">The sequence shown here is derived from an EMBL/GenBank/DDBJ whole genome shotgun (WGS) entry which is preliminary data.</text>
</comment>
<reference evidence="1 2" key="1">
    <citation type="submission" date="2019-02" db="EMBL/GenBank/DDBJ databases">
        <title>Investigation of anaerobic lignin degradation for improved lignocellulosic biofuels.</title>
        <authorList>
            <person name="Deangelis K."/>
        </authorList>
    </citation>
    <scope>NUCLEOTIDE SEQUENCE [LARGE SCALE GENOMIC DNA]</scope>
    <source>
        <strain evidence="1 2">159R</strain>
    </source>
</reference>
<dbReference type="Pfam" id="PF01144">
    <property type="entry name" value="CoA_trans"/>
    <property type="match status" value="1"/>
</dbReference>
<dbReference type="InterPro" id="IPR037171">
    <property type="entry name" value="NagB/RpiA_transferase-like"/>
</dbReference>
<dbReference type="GO" id="GO:0008410">
    <property type="term" value="F:CoA-transferase activity"/>
    <property type="evidence" value="ECO:0007669"/>
    <property type="project" value="InterPro"/>
</dbReference>
<name>A0A4R1NPX2_9GAMM</name>
<dbReference type="EMBL" id="SJOI01000001">
    <property type="protein sequence ID" value="TCL06786.1"/>
    <property type="molecule type" value="Genomic_DNA"/>
</dbReference>
<dbReference type="AlphaFoldDB" id="A0A4R1NPX2"/>
<dbReference type="SMART" id="SM00882">
    <property type="entry name" value="CoA_trans"/>
    <property type="match status" value="1"/>
</dbReference>
<proteinExistence type="predicted"/>
<keyword evidence="2" id="KW-1185">Reference proteome</keyword>
<gene>
    <name evidence="1" type="ORF">EZJ58_5078</name>
</gene>
<dbReference type="RefSeq" id="WP_132926462.1">
    <property type="nucleotide sequence ID" value="NZ_SJOI01000001.1"/>
</dbReference>
<dbReference type="Gene3D" id="3.40.1080.10">
    <property type="entry name" value="Glutaconate Coenzyme A-transferase"/>
    <property type="match status" value="1"/>
</dbReference>
<sequence length="301" mass="32323">MSSERATNNVTQNVATDNAANVAINNAARAATDYTIEELMIAAIARELKDDELGFVGLGTAARAFTLAVGIPIAAARLAQLGHAPGFSIYWGNLLTPALDVIPDALLQDAYTHWPAAASPADVGYKIDMVTRGRFDVSFESAPQVDQYGNLNITELGGASPPKTRLVGCLAQTEHLAFIKRPIIVTDLSRRAFVPAVDFITSVGYYRGEDSRRALGLPGPGPSLCVTDKAIFDFHPLSKKMRLRSVHPGVTLDDVLAAMGFEPVVDGPMKETALPTAEEVRLIREVIDPHGMLFQAKRLSA</sequence>
<protein>
    <submittedName>
        <fullName evidence="1">Glutaconate CoA-transferase subunit B</fullName>
    </submittedName>
</protein>
<evidence type="ECO:0000313" key="1">
    <source>
        <dbReference type="EMBL" id="TCL06786.1"/>
    </source>
</evidence>
<organism evidence="1 2">
    <name type="scientific">Sodalis ligni</name>
    <dbReference type="NCBI Taxonomy" id="2697027"/>
    <lineage>
        <taxon>Bacteria</taxon>
        <taxon>Pseudomonadati</taxon>
        <taxon>Pseudomonadota</taxon>
        <taxon>Gammaproteobacteria</taxon>
        <taxon>Enterobacterales</taxon>
        <taxon>Bruguierivoracaceae</taxon>
        <taxon>Sodalis</taxon>
    </lineage>
</organism>
<dbReference type="SUPFAM" id="SSF100950">
    <property type="entry name" value="NagB/RpiA/CoA transferase-like"/>
    <property type="match status" value="1"/>
</dbReference>
<dbReference type="Proteomes" id="UP000294555">
    <property type="component" value="Unassembled WGS sequence"/>
</dbReference>
<dbReference type="PANTHER" id="PTHR43293">
    <property type="entry name" value="ACETATE COA-TRANSFERASE YDIF"/>
    <property type="match status" value="1"/>
</dbReference>
<dbReference type="PANTHER" id="PTHR43293:SF3">
    <property type="entry name" value="CHOLESTEROL RING-CLEAVING HYDROLASE IPDB SUBUNIT"/>
    <property type="match status" value="1"/>
</dbReference>
<dbReference type="OrthoDB" id="9813111at2"/>
<evidence type="ECO:0000313" key="2">
    <source>
        <dbReference type="Proteomes" id="UP000294555"/>
    </source>
</evidence>
<keyword evidence="1" id="KW-0808">Transferase</keyword>
<dbReference type="InterPro" id="IPR004165">
    <property type="entry name" value="CoA_trans_fam_I"/>
</dbReference>